<organism evidence="1 2">
    <name type="scientific">Heliorestis acidaminivorans</name>
    <dbReference type="NCBI Taxonomy" id="553427"/>
    <lineage>
        <taxon>Bacteria</taxon>
        <taxon>Bacillati</taxon>
        <taxon>Bacillota</taxon>
        <taxon>Clostridia</taxon>
        <taxon>Eubacteriales</taxon>
        <taxon>Heliobacteriaceae</taxon>
        <taxon>Heliorestis</taxon>
    </lineage>
</organism>
<keyword evidence="2" id="KW-1185">Reference proteome</keyword>
<sequence>MNYHSLEGDRKMWHHYGKGIYFRVLEEIIFWKRQEEEHTSVIQALAENRLESAFVQALNRYAREAKRLRKVAEQVLAQLESRGGQSDLHLISQTRWLIAQSSEQSKDFIAFLEDMKQQSRLGRQHLFVVVVDHIIRESQYFLTVLRKIPAI</sequence>
<dbReference type="Proteomes" id="UP000468766">
    <property type="component" value="Unassembled WGS sequence"/>
</dbReference>
<dbReference type="Gene3D" id="1.20.1260.120">
    <property type="entry name" value="Protein of unknown function DUF2935"/>
    <property type="match status" value="1"/>
</dbReference>
<protein>
    <submittedName>
        <fullName evidence="1">DUF2935 domain-containing protein</fullName>
    </submittedName>
</protein>
<evidence type="ECO:0000313" key="1">
    <source>
        <dbReference type="EMBL" id="KAB2953038.1"/>
    </source>
</evidence>
<proteinExistence type="predicted"/>
<dbReference type="SUPFAM" id="SSF158430">
    <property type="entry name" value="Bacillus cereus metalloprotein-like"/>
    <property type="match status" value="1"/>
</dbReference>
<dbReference type="OrthoDB" id="2734401at2"/>
<evidence type="ECO:0000313" key="2">
    <source>
        <dbReference type="Proteomes" id="UP000468766"/>
    </source>
</evidence>
<reference evidence="1 2" key="1">
    <citation type="submission" date="2019-10" db="EMBL/GenBank/DDBJ databases">
        <title>Whole-genome sequence of the extremophile Heliorestis acidaminivorans DSM 24790.</title>
        <authorList>
            <person name="Kyndt J.A."/>
            <person name="Meyer T.E."/>
        </authorList>
    </citation>
    <scope>NUCLEOTIDE SEQUENCE [LARGE SCALE GENOMIC DNA]</scope>
    <source>
        <strain evidence="1 2">DSM 24790</strain>
    </source>
</reference>
<comment type="caution">
    <text evidence="1">The sequence shown here is derived from an EMBL/GenBank/DDBJ whole genome shotgun (WGS) entry which is preliminary data.</text>
</comment>
<name>A0A6I0ESZ0_9FIRM</name>
<dbReference type="EMBL" id="WBXO01000004">
    <property type="protein sequence ID" value="KAB2953038.1"/>
    <property type="molecule type" value="Genomic_DNA"/>
</dbReference>
<gene>
    <name evidence="1" type="ORF">F9B85_07180</name>
</gene>
<dbReference type="AlphaFoldDB" id="A0A6I0ESZ0"/>
<dbReference type="InterPro" id="IPR021328">
    <property type="entry name" value="CotB-like"/>
</dbReference>
<dbReference type="Pfam" id="PF11155">
    <property type="entry name" value="DUF2935"/>
    <property type="match status" value="1"/>
</dbReference>
<dbReference type="RefSeq" id="WP_151619698.1">
    <property type="nucleotide sequence ID" value="NZ_WBXO01000004.1"/>
</dbReference>
<accession>A0A6I0ESZ0</accession>